<sequence>MIEQLLLSKRLFQEGEKYSLQNDPISAGLAISLFQDSVESIIWLVTKELGIDVKENESFTSLLNKVHQELENKLSIKLPLQAKILELNKARVNFKHYGILPDISQANKFRGYAENYLITIVELYFKNNFDDISMSELIRSDEVRSLIKQAEKNLNIKDYNACVAEIARAKAILFYKIRFLIPEVDKNIVNVASFFDRQSSSHVRNVFQYMSDYMNRLREISIINLCGVSVKEYNHFIKVLPYAVVLGDGNFQITHKFNNNFTEQDAKFLLKFIIDLALKIQSVS</sequence>
<proteinExistence type="predicted"/>
<organism evidence="1 2">
    <name type="scientific">Nostoc parmelioides FACHB-3921</name>
    <dbReference type="NCBI Taxonomy" id="2692909"/>
    <lineage>
        <taxon>Bacteria</taxon>
        <taxon>Bacillati</taxon>
        <taxon>Cyanobacteriota</taxon>
        <taxon>Cyanophyceae</taxon>
        <taxon>Nostocales</taxon>
        <taxon>Nostocaceae</taxon>
        <taxon>Nostoc</taxon>
    </lineage>
</organism>
<dbReference type="Proteomes" id="UP000621307">
    <property type="component" value="Unassembled WGS sequence"/>
</dbReference>
<accession>A0ABR8BNC4</accession>
<gene>
    <name evidence="1" type="ORF">H6G14_24730</name>
</gene>
<evidence type="ECO:0008006" key="3">
    <source>
        <dbReference type="Google" id="ProtNLM"/>
    </source>
</evidence>
<dbReference type="RefSeq" id="WP_190570596.1">
    <property type="nucleotide sequence ID" value="NZ_JACJQL010000053.1"/>
</dbReference>
<dbReference type="EMBL" id="JACJQL010000053">
    <property type="protein sequence ID" value="MBD2254453.1"/>
    <property type="molecule type" value="Genomic_DNA"/>
</dbReference>
<evidence type="ECO:0000313" key="1">
    <source>
        <dbReference type="EMBL" id="MBD2254453.1"/>
    </source>
</evidence>
<name>A0ABR8BNC4_9NOSO</name>
<evidence type="ECO:0000313" key="2">
    <source>
        <dbReference type="Proteomes" id="UP000621307"/>
    </source>
</evidence>
<comment type="caution">
    <text evidence="1">The sequence shown here is derived from an EMBL/GenBank/DDBJ whole genome shotgun (WGS) entry which is preliminary data.</text>
</comment>
<protein>
    <recommendedName>
        <fullName evidence="3">HEPN domain-containing protein</fullName>
    </recommendedName>
</protein>
<reference evidence="1 2" key="1">
    <citation type="journal article" date="2020" name="ISME J.">
        <title>Comparative genomics reveals insights into cyanobacterial evolution and habitat adaptation.</title>
        <authorList>
            <person name="Chen M.Y."/>
            <person name="Teng W.K."/>
            <person name="Zhao L."/>
            <person name="Hu C.X."/>
            <person name="Zhou Y.K."/>
            <person name="Han B.P."/>
            <person name="Song L.R."/>
            <person name="Shu W.S."/>
        </authorList>
    </citation>
    <scope>NUCLEOTIDE SEQUENCE [LARGE SCALE GENOMIC DNA]</scope>
    <source>
        <strain evidence="1 2">FACHB-3921</strain>
    </source>
</reference>
<keyword evidence="2" id="KW-1185">Reference proteome</keyword>